<gene>
    <name evidence="3" type="ORF">SAMN05443668_106147</name>
</gene>
<feature type="transmembrane region" description="Helical" evidence="2">
    <location>
        <begin position="521"/>
        <end position="543"/>
    </location>
</feature>
<accession>A0A1M7R289</accession>
<keyword evidence="2" id="KW-0472">Membrane</keyword>
<dbReference type="RefSeq" id="WP_073259442.1">
    <property type="nucleotide sequence ID" value="NZ_FRCS01000006.1"/>
</dbReference>
<dbReference type="STRING" id="134849.SAMN05443668_106147"/>
<dbReference type="EMBL" id="FRCS01000006">
    <property type="protein sequence ID" value="SHN38837.1"/>
    <property type="molecule type" value="Genomic_DNA"/>
</dbReference>
<dbReference type="Gene3D" id="3.40.50.300">
    <property type="entry name" value="P-loop containing nucleotide triphosphate hydrolases"/>
    <property type="match status" value="1"/>
</dbReference>
<sequence>MTSAEPAVAGLGVKEILGVVGTLLTFVTTTLGVWMFLRSRRQGGSDDAAKLAAELARAVRTQWTEEERLRRIRAPRPLELRWAAADPRLCDRWANIRRDGGDEHPLVDGCLDDIVERYAALSTGRAVLLGKPGSGKTVMVLRLTLDLIDRWWTTDAEHDDGHPRRVPVLLTLSGWNPEQETLTRWLIRRLSFDYPFLALTSGNNQPSGARRLVEGNWILPVLDGLDELPPAHRVAALRELEGPCPVVLTCRPEAYAETVESTGPLLRAICVQLRDVTVDDLVDYLPRTTGTAADLTSKWTPALEAIRAADPEQEPEQETAAGRVAQVLRTPLMIGLARVAYSDTRADPGDLLDSERFPTTVSIEAHLLEAFLPAAYRRVAGDESPWTAPVVTPWLRFLAVHASSQNGAIAWWRLRAAVPRLLPTLAAAVGLVAALCHGVLIGWATADRHGIGLGLGYGLAFGVAIGTTVGLACWLSLRVVAAGCRPRHLGLRLRWRPAAAVAALAVATIVAGLLLRFEGEVLAAGIVIGVLLTIVSGLGQPVLPTAVTTPRATLIGDRRRGQLVGVVAAALAGVVTAALAAAVGGLLELAGLDEPAGGLPSAAAWSLYLVPAVAAGATVGLACSEWGLLGPTRLWLAARGLAPLKVLTLLEDARRRGVLRQVGGVYEFRHACLVKYLTRPGLPAAAPAPRVWSWTTRPARPGQAGAANGRGTNDDERDHREPGGAAGLRPTG</sequence>
<name>A0A1M7R289_9ACTN</name>
<dbReference type="AlphaFoldDB" id="A0A1M7R289"/>
<feature type="transmembrane region" description="Helical" evidence="2">
    <location>
        <begin position="421"/>
        <end position="443"/>
    </location>
</feature>
<feature type="compositionally biased region" description="Basic and acidic residues" evidence="1">
    <location>
        <begin position="712"/>
        <end position="722"/>
    </location>
</feature>
<evidence type="ECO:0008006" key="5">
    <source>
        <dbReference type="Google" id="ProtNLM"/>
    </source>
</evidence>
<dbReference type="OrthoDB" id="419058at2"/>
<feature type="transmembrane region" description="Helical" evidence="2">
    <location>
        <begin position="607"/>
        <end position="629"/>
    </location>
</feature>
<keyword evidence="2" id="KW-1133">Transmembrane helix</keyword>
<keyword evidence="2" id="KW-0812">Transmembrane</keyword>
<evidence type="ECO:0000313" key="4">
    <source>
        <dbReference type="Proteomes" id="UP000184440"/>
    </source>
</evidence>
<evidence type="ECO:0000256" key="2">
    <source>
        <dbReference type="SAM" id="Phobius"/>
    </source>
</evidence>
<feature type="transmembrane region" description="Helical" evidence="2">
    <location>
        <begin position="498"/>
        <end position="515"/>
    </location>
</feature>
<dbReference type="SUPFAM" id="SSF52540">
    <property type="entry name" value="P-loop containing nucleoside triphosphate hydrolases"/>
    <property type="match status" value="1"/>
</dbReference>
<proteinExistence type="predicted"/>
<dbReference type="Proteomes" id="UP000184440">
    <property type="component" value="Unassembled WGS sequence"/>
</dbReference>
<feature type="transmembrane region" description="Helical" evidence="2">
    <location>
        <begin position="16"/>
        <end position="37"/>
    </location>
</feature>
<dbReference type="InterPro" id="IPR027417">
    <property type="entry name" value="P-loop_NTPase"/>
</dbReference>
<feature type="transmembrane region" description="Helical" evidence="2">
    <location>
        <begin position="563"/>
        <end position="587"/>
    </location>
</feature>
<protein>
    <recommendedName>
        <fullName evidence="5">NACHT domain-containing protein</fullName>
    </recommendedName>
</protein>
<evidence type="ECO:0000256" key="1">
    <source>
        <dbReference type="SAM" id="MobiDB-lite"/>
    </source>
</evidence>
<evidence type="ECO:0000313" key="3">
    <source>
        <dbReference type="EMBL" id="SHN38837.1"/>
    </source>
</evidence>
<feature type="transmembrane region" description="Helical" evidence="2">
    <location>
        <begin position="455"/>
        <end position="477"/>
    </location>
</feature>
<keyword evidence="4" id="KW-1185">Reference proteome</keyword>
<reference evidence="3 4" key="1">
    <citation type="submission" date="2016-11" db="EMBL/GenBank/DDBJ databases">
        <authorList>
            <person name="Jaros S."/>
            <person name="Januszkiewicz K."/>
            <person name="Wedrychowicz H."/>
        </authorList>
    </citation>
    <scope>NUCLEOTIDE SEQUENCE [LARGE SCALE GENOMIC DNA]</scope>
    <source>
        <strain evidence="3 4">DSM 46144</strain>
    </source>
</reference>
<organism evidence="3 4">
    <name type="scientific">Cryptosporangium aurantiacum</name>
    <dbReference type="NCBI Taxonomy" id="134849"/>
    <lineage>
        <taxon>Bacteria</taxon>
        <taxon>Bacillati</taxon>
        <taxon>Actinomycetota</taxon>
        <taxon>Actinomycetes</taxon>
        <taxon>Cryptosporangiales</taxon>
        <taxon>Cryptosporangiaceae</taxon>
        <taxon>Cryptosporangium</taxon>
    </lineage>
</organism>
<feature type="region of interest" description="Disordered" evidence="1">
    <location>
        <begin position="694"/>
        <end position="732"/>
    </location>
</feature>